<proteinExistence type="predicted"/>
<accession>A0A635R8G7</accession>
<evidence type="ECO:0000313" key="1">
    <source>
        <dbReference type="EMBL" id="EDH8303052.1"/>
    </source>
</evidence>
<dbReference type="AlphaFoldDB" id="A0A635R8G7"/>
<name>A0A635R8G7_SALET</name>
<gene>
    <name evidence="1" type="ORF">CB695_16405</name>
</gene>
<reference evidence="1" key="1">
    <citation type="submission" date="2018-07" db="EMBL/GenBank/DDBJ databases">
        <authorList>
            <person name="Ashton P.M."/>
            <person name="Dallman T."/>
            <person name="Nair S."/>
            <person name="De Pinna E."/>
            <person name="Peters T."/>
            <person name="Grant K."/>
        </authorList>
    </citation>
    <scope>NUCLEOTIDE SEQUENCE</scope>
    <source>
        <strain evidence="1">368335</strain>
    </source>
</reference>
<organism evidence="1">
    <name type="scientific">Salmonella enterica subsp. enterica serovar Chester</name>
    <dbReference type="NCBI Taxonomy" id="149386"/>
    <lineage>
        <taxon>Bacteria</taxon>
        <taxon>Pseudomonadati</taxon>
        <taxon>Pseudomonadota</taxon>
        <taxon>Gammaproteobacteria</taxon>
        <taxon>Enterobacterales</taxon>
        <taxon>Enterobacteriaceae</taxon>
        <taxon>Salmonella</taxon>
    </lineage>
</organism>
<dbReference type="EMBL" id="AAMIYH010000015">
    <property type="protein sequence ID" value="EDH8303052.1"/>
    <property type="molecule type" value="Genomic_DNA"/>
</dbReference>
<comment type="caution">
    <text evidence="1">The sequence shown here is derived from an EMBL/GenBank/DDBJ whole genome shotgun (WGS) entry which is preliminary data.</text>
</comment>
<sequence length="78" mass="8671">MNLYLVERTDHVNWDEYSAMIVAAPTEEAACAILPSELGWTGELLSEGDVEEVTLEATLLGTTHYPEGEVLYTDYLYG</sequence>
<protein>
    <submittedName>
        <fullName evidence="1">Uncharacterized protein</fullName>
    </submittedName>
</protein>